<feature type="region of interest" description="Disordered" evidence="1">
    <location>
        <begin position="140"/>
        <end position="195"/>
    </location>
</feature>
<keyword evidence="2" id="KW-1133">Transmembrane helix</keyword>
<dbReference type="AlphaFoldDB" id="A0AAJ1TWG9"/>
<feature type="compositionally biased region" description="Low complexity" evidence="1">
    <location>
        <begin position="168"/>
        <end position="193"/>
    </location>
</feature>
<dbReference type="InterPro" id="IPR018392">
    <property type="entry name" value="LysM"/>
</dbReference>
<dbReference type="EMBL" id="JAUTAN010000001">
    <property type="protein sequence ID" value="MDQ1103570.1"/>
    <property type="molecule type" value="Genomic_DNA"/>
</dbReference>
<keyword evidence="2" id="KW-0812">Transmembrane</keyword>
<gene>
    <name evidence="4" type="ORF">QE405_000854</name>
</gene>
<dbReference type="Gene3D" id="3.10.350.10">
    <property type="entry name" value="LysM domain"/>
    <property type="match status" value="1"/>
</dbReference>
<proteinExistence type="predicted"/>
<dbReference type="RefSeq" id="WP_307198984.1">
    <property type="nucleotide sequence ID" value="NZ_JAUTAN010000001.1"/>
</dbReference>
<dbReference type="PROSITE" id="PS51782">
    <property type="entry name" value="LYSM"/>
    <property type="match status" value="1"/>
</dbReference>
<evidence type="ECO:0000256" key="2">
    <source>
        <dbReference type="SAM" id="Phobius"/>
    </source>
</evidence>
<evidence type="ECO:0000313" key="5">
    <source>
        <dbReference type="Proteomes" id="UP001239215"/>
    </source>
</evidence>
<sequence>MSSSVGVARWRVAVVALLASLLLLGAVALALPGVVPVADPLLSGGDPHATYDALLVALASTALLVAAPWCWVLVALVCVDALRGAERQRRGCPAVLRRSVLLALGVTTAVALAQPATAVTAPAADPSTTGETAVGATGATGALAGGRASSPTAELLDGLPLPDRPDGPDGLVPAAGAATAATAGRGSAASGAPRPHHVVVAGDDLWSIAAAHLPAGADDAAVLDATLALHRANADVVGPDPDLIHPGQRLDLGALSRPSE</sequence>
<evidence type="ECO:0000313" key="4">
    <source>
        <dbReference type="EMBL" id="MDQ1103570.1"/>
    </source>
</evidence>
<dbReference type="InterPro" id="IPR036779">
    <property type="entry name" value="LysM_dom_sf"/>
</dbReference>
<dbReference type="CDD" id="cd00118">
    <property type="entry name" value="LysM"/>
    <property type="match status" value="1"/>
</dbReference>
<feature type="transmembrane region" description="Helical" evidence="2">
    <location>
        <begin position="54"/>
        <end position="79"/>
    </location>
</feature>
<protein>
    <recommendedName>
        <fullName evidence="3">LysM domain-containing protein</fullName>
    </recommendedName>
</protein>
<keyword evidence="2" id="KW-0472">Membrane</keyword>
<evidence type="ECO:0000256" key="1">
    <source>
        <dbReference type="SAM" id="MobiDB-lite"/>
    </source>
</evidence>
<feature type="transmembrane region" description="Helical" evidence="2">
    <location>
        <begin position="100"/>
        <end position="119"/>
    </location>
</feature>
<organism evidence="4 5">
    <name type="scientific">Nocardioides zeae</name>
    <dbReference type="NCBI Taxonomy" id="1457234"/>
    <lineage>
        <taxon>Bacteria</taxon>
        <taxon>Bacillati</taxon>
        <taxon>Actinomycetota</taxon>
        <taxon>Actinomycetes</taxon>
        <taxon>Propionibacteriales</taxon>
        <taxon>Nocardioidaceae</taxon>
        <taxon>Nocardioides</taxon>
    </lineage>
</organism>
<reference evidence="4" key="1">
    <citation type="submission" date="2023-07" db="EMBL/GenBank/DDBJ databases">
        <title>Functional and genomic diversity of the sorghum phyllosphere microbiome.</title>
        <authorList>
            <person name="Shade A."/>
        </authorList>
    </citation>
    <scope>NUCLEOTIDE SEQUENCE</scope>
    <source>
        <strain evidence="4">SORGH_AS_1067</strain>
    </source>
</reference>
<comment type="caution">
    <text evidence="4">The sequence shown here is derived from an EMBL/GenBank/DDBJ whole genome shotgun (WGS) entry which is preliminary data.</text>
</comment>
<dbReference type="Proteomes" id="UP001239215">
    <property type="component" value="Unassembled WGS sequence"/>
</dbReference>
<name>A0AAJ1TWG9_9ACTN</name>
<accession>A0AAJ1TWG9</accession>
<evidence type="ECO:0000259" key="3">
    <source>
        <dbReference type="PROSITE" id="PS51782"/>
    </source>
</evidence>
<feature type="domain" description="LysM" evidence="3">
    <location>
        <begin position="195"/>
        <end position="252"/>
    </location>
</feature>